<proteinExistence type="predicted"/>
<name>A0A1X7T2M5_AMPQE</name>
<reference evidence="1" key="1">
    <citation type="submission" date="2017-05" db="UniProtKB">
        <authorList>
            <consortium name="EnsemblMetazoa"/>
        </authorList>
    </citation>
    <scope>IDENTIFICATION</scope>
</reference>
<accession>A0A1X7T2M5</accession>
<evidence type="ECO:0000313" key="1">
    <source>
        <dbReference type="EnsemblMetazoa" id="Aqu2.1.08730_001"/>
    </source>
</evidence>
<dbReference type="AlphaFoldDB" id="A0A1X7T2M5"/>
<dbReference type="EnsemblMetazoa" id="Aqu2.1.08730_001">
    <property type="protein sequence ID" value="Aqu2.1.08730_001"/>
    <property type="gene ID" value="Aqu2.1.08730"/>
</dbReference>
<sequence length="85" mass="9523">HYDRSGLDLRFGVPQLQSVSDTMKADRRLKPTARFTVTYMTPRPLTVQYIILTVVGTLHTLGPQPFTSFENIKISASSINAVIDE</sequence>
<dbReference type="InParanoid" id="A0A1X7T2M5"/>
<protein>
    <submittedName>
        <fullName evidence="1">Uncharacterized protein</fullName>
    </submittedName>
</protein>
<organism evidence="1">
    <name type="scientific">Amphimedon queenslandica</name>
    <name type="common">Sponge</name>
    <dbReference type="NCBI Taxonomy" id="400682"/>
    <lineage>
        <taxon>Eukaryota</taxon>
        <taxon>Metazoa</taxon>
        <taxon>Porifera</taxon>
        <taxon>Demospongiae</taxon>
        <taxon>Heteroscleromorpha</taxon>
        <taxon>Haplosclerida</taxon>
        <taxon>Niphatidae</taxon>
        <taxon>Amphimedon</taxon>
    </lineage>
</organism>